<gene>
    <name evidence="1" type="ORF">ADIS_0460</name>
</gene>
<dbReference type="EMBL" id="AQHR01000020">
    <property type="protein sequence ID" value="EON79043.1"/>
    <property type="molecule type" value="Genomic_DNA"/>
</dbReference>
<reference evidence="1 2" key="1">
    <citation type="submission" date="2013-02" db="EMBL/GenBank/DDBJ databases">
        <title>A novel strain isolated from Lonar lake, Maharashtra, India.</title>
        <authorList>
            <person name="Singh A."/>
        </authorList>
    </citation>
    <scope>NUCLEOTIDE SEQUENCE [LARGE SCALE GENOMIC DNA]</scope>
    <source>
        <strain evidence="1 2">AK24</strain>
    </source>
</reference>
<keyword evidence="2" id="KW-1185">Reference proteome</keyword>
<name>R7ZYA9_9BACT</name>
<protein>
    <submittedName>
        <fullName evidence="1">Uncharacterized protein</fullName>
    </submittedName>
</protein>
<accession>R7ZYA9</accession>
<sequence>MLFLVKIDQNPCIYQRRFHLPLFYYSVTSMLLKDLSPFLVI</sequence>
<dbReference type="AlphaFoldDB" id="R7ZYA9"/>
<dbReference type="Proteomes" id="UP000013909">
    <property type="component" value="Unassembled WGS sequence"/>
</dbReference>
<evidence type="ECO:0000313" key="2">
    <source>
        <dbReference type="Proteomes" id="UP000013909"/>
    </source>
</evidence>
<comment type="caution">
    <text evidence="1">The sequence shown here is derived from an EMBL/GenBank/DDBJ whole genome shotgun (WGS) entry which is preliminary data.</text>
</comment>
<dbReference type="STRING" id="1232681.ADIS_0460"/>
<evidence type="ECO:0000313" key="1">
    <source>
        <dbReference type="EMBL" id="EON79043.1"/>
    </source>
</evidence>
<organism evidence="1 2">
    <name type="scientific">Lunatimonas lonarensis</name>
    <dbReference type="NCBI Taxonomy" id="1232681"/>
    <lineage>
        <taxon>Bacteria</taxon>
        <taxon>Pseudomonadati</taxon>
        <taxon>Bacteroidota</taxon>
        <taxon>Cytophagia</taxon>
        <taxon>Cytophagales</taxon>
        <taxon>Cyclobacteriaceae</taxon>
    </lineage>
</organism>
<proteinExistence type="predicted"/>